<accession>A0A2S5B115</accession>
<organism evidence="2 3">
    <name type="scientific">Rhodotorula taiwanensis</name>
    <dbReference type="NCBI Taxonomy" id="741276"/>
    <lineage>
        <taxon>Eukaryota</taxon>
        <taxon>Fungi</taxon>
        <taxon>Dikarya</taxon>
        <taxon>Basidiomycota</taxon>
        <taxon>Pucciniomycotina</taxon>
        <taxon>Microbotryomycetes</taxon>
        <taxon>Sporidiobolales</taxon>
        <taxon>Sporidiobolaceae</taxon>
        <taxon>Rhodotorula</taxon>
    </lineage>
</organism>
<dbReference type="SUPFAM" id="SSF52047">
    <property type="entry name" value="RNI-like"/>
    <property type="match status" value="1"/>
</dbReference>
<name>A0A2S5B115_9BASI</name>
<feature type="compositionally biased region" description="Acidic residues" evidence="1">
    <location>
        <begin position="40"/>
        <end position="50"/>
    </location>
</feature>
<dbReference type="Gene3D" id="3.80.10.10">
    <property type="entry name" value="Ribonuclease Inhibitor"/>
    <property type="match status" value="1"/>
</dbReference>
<dbReference type="InterPro" id="IPR032675">
    <property type="entry name" value="LRR_dom_sf"/>
</dbReference>
<dbReference type="AlphaFoldDB" id="A0A2S5B115"/>
<evidence type="ECO:0000256" key="1">
    <source>
        <dbReference type="SAM" id="MobiDB-lite"/>
    </source>
</evidence>
<protein>
    <submittedName>
        <fullName evidence="2">Uncharacterized protein</fullName>
    </submittedName>
</protein>
<proteinExistence type="predicted"/>
<feature type="region of interest" description="Disordered" evidence="1">
    <location>
        <begin position="40"/>
        <end position="101"/>
    </location>
</feature>
<reference evidence="2 3" key="1">
    <citation type="journal article" date="2018" name="Front. Microbiol.">
        <title>Prospects for Fungal Bioremediation of Acidic Radioactive Waste Sites: Characterization and Genome Sequence of Rhodotorula taiwanensis MD1149.</title>
        <authorList>
            <person name="Tkavc R."/>
            <person name="Matrosova V.Y."/>
            <person name="Grichenko O.E."/>
            <person name="Gostincar C."/>
            <person name="Volpe R.P."/>
            <person name="Klimenkova P."/>
            <person name="Gaidamakova E.K."/>
            <person name="Zhou C.E."/>
            <person name="Stewart B.J."/>
            <person name="Lyman M.G."/>
            <person name="Malfatti S.A."/>
            <person name="Rubinfeld B."/>
            <person name="Courtot M."/>
            <person name="Singh J."/>
            <person name="Dalgard C.L."/>
            <person name="Hamilton T."/>
            <person name="Frey K.G."/>
            <person name="Gunde-Cimerman N."/>
            <person name="Dugan L."/>
            <person name="Daly M.J."/>
        </authorList>
    </citation>
    <scope>NUCLEOTIDE SEQUENCE [LARGE SCALE GENOMIC DNA]</scope>
    <source>
        <strain evidence="2 3">MD1149</strain>
    </source>
</reference>
<dbReference type="STRING" id="741276.A0A2S5B115"/>
<gene>
    <name evidence="2" type="ORF">BMF94_6548</name>
</gene>
<feature type="region of interest" description="Disordered" evidence="1">
    <location>
        <begin position="528"/>
        <end position="591"/>
    </location>
</feature>
<evidence type="ECO:0000313" key="3">
    <source>
        <dbReference type="Proteomes" id="UP000237144"/>
    </source>
</evidence>
<sequence length="591" mass="66061">MTPPAVTDGTGSDRRLACLGNLPPELKALIVLKAVEVDLEAADDDDDNEAADAHGWVDEDDDRDPVESTHPLGRSTKRKRDPSDVGQPARSHTGDDDDGWRDVDELEEENEGPVGEGYGQYQTDMRDALKPTALAALSLVNREFNELATPYLWEELDFEYRSNESALRCIREIVPKHGKHVKMIDFGQSDARMLDLEVEGGYQSADPFAPVPISYRPIIEAAEQLNGVSGDGVSTEIRYRRTRSLLLAEIIRQCPNITSVDTEMMHKTRPEWADDLEDGDLTDSHVVYMTDHALDAVKRYLGPQLEDLSLLVNDDGVSTEGDLADVLLACPNLLRLELDCLAPSGPRANREKLYGALAGLSKLESLTIDAGEFFNDEFATEVDVQWPLKVLGLTECDELSFPAFFTFVHRFSSTLECLDTDRTPHDNNERDTKAYLHRALQLPKLDTLCLATMHEPAWLLDGFAHCPVREFSLGFCPAIELAHIEQFIDLHAQTLRRIEVQGDAALSEAQVESLEVLCHSKHIECEVLPVESDDEDDDPEDGLSDWEDEDADDRDGWTDEEDDEEDDEGDDEEDDEGDDEEDGHPQLEDVD</sequence>
<evidence type="ECO:0000313" key="2">
    <source>
        <dbReference type="EMBL" id="POY70480.1"/>
    </source>
</evidence>
<dbReference type="Proteomes" id="UP000237144">
    <property type="component" value="Unassembled WGS sequence"/>
</dbReference>
<keyword evidence="3" id="KW-1185">Reference proteome</keyword>
<dbReference type="OrthoDB" id="2536853at2759"/>
<dbReference type="EMBL" id="PJQD01000116">
    <property type="protein sequence ID" value="POY70480.1"/>
    <property type="molecule type" value="Genomic_DNA"/>
</dbReference>
<comment type="caution">
    <text evidence="2">The sequence shown here is derived from an EMBL/GenBank/DDBJ whole genome shotgun (WGS) entry which is preliminary data.</text>
</comment>
<feature type="compositionally biased region" description="Acidic residues" evidence="1">
    <location>
        <begin position="531"/>
        <end position="582"/>
    </location>
</feature>